<dbReference type="Proteomes" id="UP000002630">
    <property type="component" value="Linkage Group LG01"/>
</dbReference>
<organism evidence="2 3">
    <name type="scientific">Ectocarpus siliculosus</name>
    <name type="common">Brown alga</name>
    <name type="synonym">Conferva siliculosa</name>
    <dbReference type="NCBI Taxonomy" id="2880"/>
    <lineage>
        <taxon>Eukaryota</taxon>
        <taxon>Sar</taxon>
        <taxon>Stramenopiles</taxon>
        <taxon>Ochrophyta</taxon>
        <taxon>PX clade</taxon>
        <taxon>Phaeophyceae</taxon>
        <taxon>Ectocarpales</taxon>
        <taxon>Ectocarpaceae</taxon>
        <taxon>Ectocarpus</taxon>
    </lineage>
</organism>
<dbReference type="InParanoid" id="D8LB70"/>
<evidence type="ECO:0000313" key="2">
    <source>
        <dbReference type="EMBL" id="CBN76579.1"/>
    </source>
</evidence>
<dbReference type="EMBL" id="FN649726">
    <property type="protein sequence ID" value="CBN76579.1"/>
    <property type="molecule type" value="Genomic_DNA"/>
</dbReference>
<protein>
    <submittedName>
        <fullName evidence="2">Uncharacterized protein</fullName>
    </submittedName>
</protein>
<evidence type="ECO:0000313" key="3">
    <source>
        <dbReference type="Proteomes" id="UP000002630"/>
    </source>
</evidence>
<feature type="region of interest" description="Disordered" evidence="1">
    <location>
        <begin position="67"/>
        <end position="115"/>
    </location>
</feature>
<evidence type="ECO:0000256" key="1">
    <source>
        <dbReference type="SAM" id="MobiDB-lite"/>
    </source>
</evidence>
<dbReference type="EMBL" id="FN647682">
    <property type="protein sequence ID" value="CBN76579.1"/>
    <property type="molecule type" value="Genomic_DNA"/>
</dbReference>
<feature type="region of interest" description="Disordered" evidence="1">
    <location>
        <begin position="305"/>
        <end position="324"/>
    </location>
</feature>
<dbReference type="AlphaFoldDB" id="D8LB70"/>
<feature type="compositionally biased region" description="Low complexity" evidence="1">
    <location>
        <begin position="73"/>
        <end position="103"/>
    </location>
</feature>
<name>D8LB70_ECTSI</name>
<sequence>MVAGWPAADRERLLADLLGEHRAPPASFEVAEGGGAGAELPSAEEVRVERLQQELQVAQQAVVEAKPGEAGDVPAAGAAERSARAVGAGAAPSRRAPKAARVATPGPAKLPRKTPPSIEEYAAKKAAQKAVAAEAVDLGPRARDATARADRLGLRDRVAHQNDRHAYRQVNNTVRSQQGLVEGLQEELRAVMQARATLEARFTGALAELRLLEARQRKATADGTEARGAPDAETARAKAEAATLTLTRLRVHVPCGTADERSRTLCRTARARLLRRDLTRRSLSGDRANAPLAGGCVFHGGLSPVSRVGGRYPSGTSRGDSSDP</sequence>
<gene>
    <name evidence="2" type="ORF">Esi_0000_0280</name>
</gene>
<proteinExistence type="predicted"/>
<reference evidence="2 3" key="1">
    <citation type="journal article" date="2010" name="Nature">
        <title>The Ectocarpus genome and the independent evolution of multicellularity in brown algae.</title>
        <authorList>
            <person name="Cock J.M."/>
            <person name="Sterck L."/>
            <person name="Rouze P."/>
            <person name="Scornet D."/>
            <person name="Allen A.E."/>
            <person name="Amoutzias G."/>
            <person name="Anthouard V."/>
            <person name="Artiguenave F."/>
            <person name="Aury J.M."/>
            <person name="Badger J.H."/>
            <person name="Beszteri B."/>
            <person name="Billiau K."/>
            <person name="Bonnet E."/>
            <person name="Bothwell J.H."/>
            <person name="Bowler C."/>
            <person name="Boyen C."/>
            <person name="Brownlee C."/>
            <person name="Carrano C.J."/>
            <person name="Charrier B."/>
            <person name="Cho G.Y."/>
            <person name="Coelho S.M."/>
            <person name="Collen J."/>
            <person name="Corre E."/>
            <person name="Da Silva C."/>
            <person name="Delage L."/>
            <person name="Delaroque N."/>
            <person name="Dittami S.M."/>
            <person name="Doulbeau S."/>
            <person name="Elias M."/>
            <person name="Farnham G."/>
            <person name="Gachon C.M."/>
            <person name="Gschloessl B."/>
            <person name="Heesch S."/>
            <person name="Jabbari K."/>
            <person name="Jubin C."/>
            <person name="Kawai H."/>
            <person name="Kimura K."/>
            <person name="Kloareg B."/>
            <person name="Kupper F.C."/>
            <person name="Lang D."/>
            <person name="Le Bail A."/>
            <person name="Leblanc C."/>
            <person name="Lerouge P."/>
            <person name="Lohr M."/>
            <person name="Lopez P.J."/>
            <person name="Martens C."/>
            <person name="Maumus F."/>
            <person name="Michel G."/>
            <person name="Miranda-Saavedra D."/>
            <person name="Morales J."/>
            <person name="Moreau H."/>
            <person name="Motomura T."/>
            <person name="Nagasato C."/>
            <person name="Napoli C.A."/>
            <person name="Nelson D.R."/>
            <person name="Nyvall-Collen P."/>
            <person name="Peters A.F."/>
            <person name="Pommier C."/>
            <person name="Potin P."/>
            <person name="Poulain J."/>
            <person name="Quesneville H."/>
            <person name="Read B."/>
            <person name="Rensing S.A."/>
            <person name="Ritter A."/>
            <person name="Rousvoal S."/>
            <person name="Samanta M."/>
            <person name="Samson G."/>
            <person name="Schroeder D.C."/>
            <person name="Segurens B."/>
            <person name="Strittmatter M."/>
            <person name="Tonon T."/>
            <person name="Tregear J.W."/>
            <person name="Valentin K."/>
            <person name="von Dassow P."/>
            <person name="Yamagishi T."/>
            <person name="Van de Peer Y."/>
            <person name="Wincker P."/>
        </authorList>
    </citation>
    <scope>NUCLEOTIDE SEQUENCE [LARGE SCALE GENOMIC DNA]</scope>
    <source>
        <strain evidence="3">Ec32 / CCAP1310/4</strain>
    </source>
</reference>
<accession>D8LB70</accession>
<keyword evidence="3" id="KW-1185">Reference proteome</keyword>
<feature type="compositionally biased region" description="Polar residues" evidence="1">
    <location>
        <begin position="314"/>
        <end position="324"/>
    </location>
</feature>